<protein>
    <submittedName>
        <fullName evidence="3">Uncharacterized protein</fullName>
    </submittedName>
</protein>
<evidence type="ECO:0000313" key="4">
    <source>
        <dbReference type="Proteomes" id="UP000229132"/>
    </source>
</evidence>
<comment type="caution">
    <text evidence="3">The sequence shown here is derived from an EMBL/GenBank/DDBJ whole genome shotgun (WGS) entry which is preliminary data.</text>
</comment>
<gene>
    <name evidence="3" type="ORF">COX94_02150</name>
</gene>
<keyword evidence="2" id="KW-0472">Membrane</keyword>
<keyword evidence="2" id="KW-0812">Transmembrane</keyword>
<keyword evidence="1" id="KW-0175">Coiled coil</keyword>
<name>A0A2J0MEW0_9BACT</name>
<keyword evidence="2" id="KW-1133">Transmembrane helix</keyword>
<dbReference type="EMBL" id="PFOX01000037">
    <property type="protein sequence ID" value="PIZ85741.1"/>
    <property type="molecule type" value="Genomic_DNA"/>
</dbReference>
<evidence type="ECO:0000313" key="3">
    <source>
        <dbReference type="EMBL" id="PIZ85741.1"/>
    </source>
</evidence>
<evidence type="ECO:0000256" key="1">
    <source>
        <dbReference type="SAM" id="Coils"/>
    </source>
</evidence>
<feature type="coiled-coil region" evidence="1">
    <location>
        <begin position="153"/>
        <end position="208"/>
    </location>
</feature>
<feature type="transmembrane region" description="Helical" evidence="2">
    <location>
        <begin position="43"/>
        <end position="62"/>
    </location>
</feature>
<organism evidence="3 4">
    <name type="scientific">Candidatus Nomurabacteria bacterium CG_4_10_14_0_2_um_filter_33_9</name>
    <dbReference type="NCBI Taxonomy" id="1974728"/>
    <lineage>
        <taxon>Bacteria</taxon>
        <taxon>Candidatus Nomuraibacteriota</taxon>
    </lineage>
</organism>
<dbReference type="AlphaFoldDB" id="A0A2J0MEW0"/>
<feature type="transmembrane region" description="Helical" evidence="2">
    <location>
        <begin position="12"/>
        <end position="37"/>
    </location>
</feature>
<evidence type="ECO:0000256" key="2">
    <source>
        <dbReference type="SAM" id="Phobius"/>
    </source>
</evidence>
<sequence length="261" mass="29659">MKKLGEKWSMFWNIALGPGSAVFTLLTISSLIIAYVFKDNTLFSTLLSILGSFFAGFAGNFIKDDYEKVLGQNILEKKGRSAVRTLESVSRQVKRICSYIKESLESGKKPNNQFLIELNRHVFSIEDYISSSVEDWVDVIPELAKTLEELRKINKLSFEIEELKKREKEHQKNEKDGEKTQNELRKIIEEKEDKLRELRQRRNVVNLGAQFSPSGYGLGGTICENCGNFIDFSSPVLRLDSKKCENCQGPGLYSSVASLKL</sequence>
<proteinExistence type="predicted"/>
<reference evidence="4" key="1">
    <citation type="submission" date="2017-09" db="EMBL/GenBank/DDBJ databases">
        <title>Depth-based differentiation of microbial function through sediment-hosted aquifers and enrichment of novel symbionts in the deep terrestrial subsurface.</title>
        <authorList>
            <person name="Probst A.J."/>
            <person name="Ladd B."/>
            <person name="Jarett J.K."/>
            <person name="Geller-Mcgrath D.E."/>
            <person name="Sieber C.M.K."/>
            <person name="Emerson J.B."/>
            <person name="Anantharaman K."/>
            <person name="Thomas B.C."/>
            <person name="Malmstrom R."/>
            <person name="Stieglmeier M."/>
            <person name="Klingl A."/>
            <person name="Woyke T."/>
            <person name="Ryan C.M."/>
            <person name="Banfield J.F."/>
        </authorList>
    </citation>
    <scope>NUCLEOTIDE SEQUENCE [LARGE SCALE GENOMIC DNA]</scope>
</reference>
<dbReference type="Proteomes" id="UP000229132">
    <property type="component" value="Unassembled WGS sequence"/>
</dbReference>
<accession>A0A2J0MEW0</accession>